<organism evidence="10 11">
    <name type="scientific">Micromonospora peucetia</name>
    <dbReference type="NCBI Taxonomy" id="47871"/>
    <lineage>
        <taxon>Bacteria</taxon>
        <taxon>Bacillati</taxon>
        <taxon>Actinomycetota</taxon>
        <taxon>Actinomycetes</taxon>
        <taxon>Micromonosporales</taxon>
        <taxon>Micromonosporaceae</taxon>
        <taxon>Micromonospora</taxon>
    </lineage>
</organism>
<protein>
    <submittedName>
        <fullName evidence="10">Putative ABC transport system permease protein</fullName>
    </submittedName>
</protein>
<evidence type="ECO:0000259" key="9">
    <source>
        <dbReference type="Pfam" id="PF12704"/>
    </source>
</evidence>
<gene>
    <name evidence="10" type="ORF">GA0070608_0139</name>
</gene>
<dbReference type="Pfam" id="PF12704">
    <property type="entry name" value="MacB_PCD"/>
    <property type="match status" value="1"/>
</dbReference>
<evidence type="ECO:0000256" key="6">
    <source>
        <dbReference type="ARBA" id="ARBA00038076"/>
    </source>
</evidence>
<reference evidence="11" key="1">
    <citation type="submission" date="2016-06" db="EMBL/GenBank/DDBJ databases">
        <authorList>
            <person name="Varghese N."/>
            <person name="Submissions Spin"/>
        </authorList>
    </citation>
    <scope>NUCLEOTIDE SEQUENCE [LARGE SCALE GENOMIC DNA]</scope>
    <source>
        <strain evidence="11">DSM 43363</strain>
    </source>
</reference>
<keyword evidence="5 7" id="KW-0472">Membrane</keyword>
<dbReference type="OrthoDB" id="9780560at2"/>
<dbReference type="Pfam" id="PF02687">
    <property type="entry name" value="FtsX"/>
    <property type="match status" value="1"/>
</dbReference>
<evidence type="ECO:0000313" key="10">
    <source>
        <dbReference type="EMBL" id="SCL46940.1"/>
    </source>
</evidence>
<dbReference type="EMBL" id="FMIC01000002">
    <property type="protein sequence ID" value="SCL46940.1"/>
    <property type="molecule type" value="Genomic_DNA"/>
</dbReference>
<proteinExistence type="inferred from homology"/>
<dbReference type="Proteomes" id="UP000199343">
    <property type="component" value="Unassembled WGS sequence"/>
</dbReference>
<comment type="similarity">
    <text evidence="6">Belongs to the ABC-4 integral membrane protein family.</text>
</comment>
<dbReference type="AlphaFoldDB" id="A0A1C6TYM5"/>
<sequence>MSISDLRPIRIRIRDLLDDATAGTWARPLRTVLSSIGIAIGIAALVAITGVAGSNKAQYLNELDRMGANLLTVEPGKDTNDKTVPLPATALEMIERIAPVTNAAAVYAVPSTVRAYRTDRVPINQTRGLLVQAAGPGLPAAIDADLAWGQWFSNASRILPTVVLGSQAATALGIAYPGQRIWVADQWHSVIGVLHPVVLADGIDHAVFLGDDWARDTIWRQFTDATGATPGSIATIYVNTHPGTAAQVRPVLAGTANPAAPQYVGVSQLSDYADVRELADTSLTNLATALAAIALLIGGVGIANTMIVSVVERRGEIGLRLALGARRTHIATQFIFEALTLAAIGATVGISIGVLATIGYAAVNAQAAALPITAVVAAPALALTVGIIAGAYPAWRATRLTPNEALRTA</sequence>
<keyword evidence="3 7" id="KW-0812">Transmembrane</keyword>
<dbReference type="InterPro" id="IPR050250">
    <property type="entry name" value="Macrolide_Exporter_MacB"/>
</dbReference>
<feature type="transmembrane region" description="Helical" evidence="7">
    <location>
        <begin position="32"/>
        <end position="53"/>
    </location>
</feature>
<feature type="transmembrane region" description="Helical" evidence="7">
    <location>
        <begin position="334"/>
        <end position="362"/>
    </location>
</feature>
<dbReference type="InterPro" id="IPR025857">
    <property type="entry name" value="MacB_PCD"/>
</dbReference>
<keyword evidence="4 7" id="KW-1133">Transmembrane helix</keyword>
<comment type="subcellular location">
    <subcellularLocation>
        <location evidence="1">Cell membrane</location>
        <topology evidence="1">Multi-pass membrane protein</topology>
    </subcellularLocation>
</comment>
<feature type="domain" description="ABC3 transporter permease C-terminal" evidence="8">
    <location>
        <begin position="290"/>
        <end position="402"/>
    </location>
</feature>
<evidence type="ECO:0000256" key="3">
    <source>
        <dbReference type="ARBA" id="ARBA00022692"/>
    </source>
</evidence>
<keyword evidence="2" id="KW-1003">Cell membrane</keyword>
<feature type="transmembrane region" description="Helical" evidence="7">
    <location>
        <begin position="286"/>
        <end position="311"/>
    </location>
</feature>
<evidence type="ECO:0000256" key="4">
    <source>
        <dbReference type="ARBA" id="ARBA00022989"/>
    </source>
</evidence>
<dbReference type="InterPro" id="IPR003838">
    <property type="entry name" value="ABC3_permease_C"/>
</dbReference>
<dbReference type="PANTHER" id="PTHR30572:SF4">
    <property type="entry name" value="ABC TRANSPORTER PERMEASE YTRF"/>
    <property type="match status" value="1"/>
</dbReference>
<feature type="domain" description="MacB-like periplasmic core" evidence="9">
    <location>
        <begin position="31"/>
        <end position="246"/>
    </location>
</feature>
<evidence type="ECO:0000256" key="2">
    <source>
        <dbReference type="ARBA" id="ARBA00022475"/>
    </source>
</evidence>
<dbReference type="STRING" id="47871.GA0070608_0139"/>
<dbReference type="GO" id="GO:0005886">
    <property type="term" value="C:plasma membrane"/>
    <property type="evidence" value="ECO:0007669"/>
    <property type="project" value="UniProtKB-SubCell"/>
</dbReference>
<feature type="transmembrane region" description="Helical" evidence="7">
    <location>
        <begin position="368"/>
        <end position="392"/>
    </location>
</feature>
<evidence type="ECO:0000256" key="5">
    <source>
        <dbReference type="ARBA" id="ARBA00023136"/>
    </source>
</evidence>
<name>A0A1C6TYM5_9ACTN</name>
<evidence type="ECO:0000256" key="1">
    <source>
        <dbReference type="ARBA" id="ARBA00004651"/>
    </source>
</evidence>
<evidence type="ECO:0000313" key="11">
    <source>
        <dbReference type="Proteomes" id="UP000199343"/>
    </source>
</evidence>
<dbReference type="PANTHER" id="PTHR30572">
    <property type="entry name" value="MEMBRANE COMPONENT OF TRANSPORTER-RELATED"/>
    <property type="match status" value="1"/>
</dbReference>
<dbReference type="RefSeq" id="WP_091619818.1">
    <property type="nucleotide sequence ID" value="NZ_FMIC01000002.1"/>
</dbReference>
<evidence type="ECO:0000259" key="8">
    <source>
        <dbReference type="Pfam" id="PF02687"/>
    </source>
</evidence>
<accession>A0A1C6TYM5</accession>
<dbReference type="GO" id="GO:0022857">
    <property type="term" value="F:transmembrane transporter activity"/>
    <property type="evidence" value="ECO:0007669"/>
    <property type="project" value="TreeGrafter"/>
</dbReference>
<evidence type="ECO:0000256" key="7">
    <source>
        <dbReference type="SAM" id="Phobius"/>
    </source>
</evidence>